<evidence type="ECO:0000256" key="1">
    <source>
        <dbReference type="SAM" id="MobiDB-lite"/>
    </source>
</evidence>
<evidence type="ECO:0000313" key="2">
    <source>
        <dbReference type="EMBL" id="KAK2176688.1"/>
    </source>
</evidence>
<dbReference type="AlphaFoldDB" id="A0AAD9KS83"/>
<feature type="region of interest" description="Disordered" evidence="1">
    <location>
        <begin position="43"/>
        <end position="63"/>
    </location>
</feature>
<reference evidence="2" key="1">
    <citation type="journal article" date="2023" name="Mol. Biol. Evol.">
        <title>Third-Generation Sequencing Reveals the Adaptive Role of the Epigenome in Three Deep-Sea Polychaetes.</title>
        <authorList>
            <person name="Perez M."/>
            <person name="Aroh O."/>
            <person name="Sun Y."/>
            <person name="Lan Y."/>
            <person name="Juniper S.K."/>
            <person name="Young C.R."/>
            <person name="Angers B."/>
            <person name="Qian P.Y."/>
        </authorList>
    </citation>
    <scope>NUCLEOTIDE SEQUENCE</scope>
    <source>
        <strain evidence="2">R07B-5</strain>
    </source>
</reference>
<sequence length="435" mass="46616">MGNNSSKQGAVVRADADGDKPSEDAVFTSKWSVGFAGKRYHNLHKGDSAANTPSRSVIDSPESGRSVIEGARLGGIGRLLNNRRGMRGDMLPAGLEAEKSPSVITLYSFDGISAADASETPSVSSLPVDQRAHSDGVKTSSPVATRCIGPTSGRSLACDVSSEPLLMSPNRTTMMTSLSVLALPSQGAVAPLDGAQRMRKLPTSMTDTTRPTPSGANFMSDTIMARPRGARTKERAIVIDLPAGTNSRDRHTPSYPPADRCRDAIALRTQMKTSEAGVMQQLRHEGIVAPGADELANRRKLESRSILSELRDMGLVSSAARDPPAPGSVAATTPRAPARLAAIEQGRTAQLRDLDEAEDLLDTLDLELEKGDLDYLSHGRERLLRRRRLPPCSTALVDAATVEEYRSRRPDVRADSSTPDQMTDIGKVMKNLDLL</sequence>
<accession>A0AAD9KS83</accession>
<comment type="caution">
    <text evidence="2">The sequence shown here is derived from an EMBL/GenBank/DDBJ whole genome shotgun (WGS) entry which is preliminary data.</text>
</comment>
<dbReference type="EMBL" id="JAODUO010000645">
    <property type="protein sequence ID" value="KAK2176688.1"/>
    <property type="molecule type" value="Genomic_DNA"/>
</dbReference>
<feature type="region of interest" description="Disordered" evidence="1">
    <location>
        <begin position="117"/>
        <end position="146"/>
    </location>
</feature>
<name>A0AAD9KS83_RIDPI</name>
<feature type="compositionally biased region" description="Basic and acidic residues" evidence="1">
    <location>
        <begin position="14"/>
        <end position="23"/>
    </location>
</feature>
<protein>
    <submittedName>
        <fullName evidence="2">Uncharacterized protein</fullName>
    </submittedName>
</protein>
<evidence type="ECO:0000313" key="3">
    <source>
        <dbReference type="Proteomes" id="UP001209878"/>
    </source>
</evidence>
<organism evidence="2 3">
    <name type="scientific">Ridgeia piscesae</name>
    <name type="common">Tubeworm</name>
    <dbReference type="NCBI Taxonomy" id="27915"/>
    <lineage>
        <taxon>Eukaryota</taxon>
        <taxon>Metazoa</taxon>
        <taxon>Spiralia</taxon>
        <taxon>Lophotrochozoa</taxon>
        <taxon>Annelida</taxon>
        <taxon>Polychaeta</taxon>
        <taxon>Sedentaria</taxon>
        <taxon>Canalipalpata</taxon>
        <taxon>Sabellida</taxon>
        <taxon>Siboglinidae</taxon>
        <taxon>Ridgeia</taxon>
    </lineage>
</organism>
<proteinExistence type="predicted"/>
<gene>
    <name evidence="2" type="ORF">NP493_646g01092</name>
</gene>
<dbReference type="Proteomes" id="UP001209878">
    <property type="component" value="Unassembled WGS sequence"/>
</dbReference>
<feature type="region of interest" description="Disordered" evidence="1">
    <location>
        <begin position="1"/>
        <end position="24"/>
    </location>
</feature>
<keyword evidence="3" id="KW-1185">Reference proteome</keyword>